<dbReference type="PANTHER" id="PTHR17605">
    <property type="entry name" value="RIBOSOME BIOGENESIS PROTEIN BOP1 BLOCK OF PROLIFERATION 1 PROTEIN"/>
    <property type="match status" value="1"/>
</dbReference>
<evidence type="ECO:0008006" key="3">
    <source>
        <dbReference type="Google" id="ProtNLM"/>
    </source>
</evidence>
<dbReference type="InterPro" id="IPR036322">
    <property type="entry name" value="WD40_repeat_dom_sf"/>
</dbReference>
<dbReference type="Gene3D" id="2.130.10.10">
    <property type="entry name" value="YVTN repeat-like/Quinoprotein amine dehydrogenase"/>
    <property type="match status" value="1"/>
</dbReference>
<dbReference type="GO" id="GO:0030687">
    <property type="term" value="C:preribosome, large subunit precursor"/>
    <property type="evidence" value="ECO:0007669"/>
    <property type="project" value="TreeGrafter"/>
</dbReference>
<dbReference type="SMART" id="SM00320">
    <property type="entry name" value="WD40"/>
    <property type="match status" value="2"/>
</dbReference>
<dbReference type="InterPro" id="IPR028598">
    <property type="entry name" value="BOP1/Erb1"/>
</dbReference>
<dbReference type="GO" id="GO:0070545">
    <property type="term" value="C:PeBoW complex"/>
    <property type="evidence" value="ECO:0007669"/>
    <property type="project" value="TreeGrafter"/>
</dbReference>
<dbReference type="Pfam" id="PF00400">
    <property type="entry name" value="WD40"/>
    <property type="match status" value="1"/>
</dbReference>
<dbReference type="AlphaFoldDB" id="A0A2P4S3W7"/>
<dbReference type="InterPro" id="IPR015943">
    <property type="entry name" value="WD40/YVTN_repeat-like_dom_sf"/>
</dbReference>
<dbReference type="GO" id="GO:0043021">
    <property type="term" value="F:ribonucleoprotein complex binding"/>
    <property type="evidence" value="ECO:0007669"/>
    <property type="project" value="TreeGrafter"/>
</dbReference>
<proteinExistence type="predicted"/>
<keyword evidence="2" id="KW-1185">Reference proteome</keyword>
<organism evidence="1 2">
    <name type="scientific">Bambusicola thoracicus</name>
    <name type="common">Chinese bamboo-partridge</name>
    <name type="synonym">Perdix thoracica</name>
    <dbReference type="NCBI Taxonomy" id="9083"/>
    <lineage>
        <taxon>Eukaryota</taxon>
        <taxon>Metazoa</taxon>
        <taxon>Chordata</taxon>
        <taxon>Craniata</taxon>
        <taxon>Vertebrata</taxon>
        <taxon>Euteleostomi</taxon>
        <taxon>Archelosauria</taxon>
        <taxon>Archosauria</taxon>
        <taxon>Dinosauria</taxon>
        <taxon>Saurischia</taxon>
        <taxon>Theropoda</taxon>
        <taxon>Coelurosauria</taxon>
        <taxon>Aves</taxon>
        <taxon>Neognathae</taxon>
        <taxon>Galloanserae</taxon>
        <taxon>Galliformes</taxon>
        <taxon>Phasianidae</taxon>
        <taxon>Perdicinae</taxon>
        <taxon>Bambusicola</taxon>
    </lineage>
</organism>
<evidence type="ECO:0000313" key="2">
    <source>
        <dbReference type="Proteomes" id="UP000237246"/>
    </source>
</evidence>
<comment type="caution">
    <text evidence="1">The sequence shown here is derived from an EMBL/GenBank/DDBJ whole genome shotgun (WGS) entry which is preliminary data.</text>
</comment>
<dbReference type="PANTHER" id="PTHR17605:SF0">
    <property type="entry name" value="RIBOSOME BIOGENESIS PROTEIN BOP1"/>
    <property type="match status" value="1"/>
</dbReference>
<name>A0A2P4S3W7_BAMTH</name>
<dbReference type="InterPro" id="IPR001680">
    <property type="entry name" value="WD40_rpt"/>
</dbReference>
<dbReference type="EMBL" id="PPHD01116029">
    <property type="protein sequence ID" value="POI18817.1"/>
    <property type="molecule type" value="Genomic_DNA"/>
</dbReference>
<dbReference type="OrthoDB" id="5571054at2759"/>
<evidence type="ECO:0000313" key="1">
    <source>
        <dbReference type="EMBL" id="POI18817.1"/>
    </source>
</evidence>
<protein>
    <recommendedName>
        <fullName evidence="3">BOP1 N-terminal domain-containing protein</fullName>
    </recommendedName>
</protein>
<sequence>MQVLIHQTSKRWSQNPFRKSKGLVQCVLFHPIRPYFFVATQRYVRVYNLLKQELTKKLMANCKWVSSMAIHPAGDNVICGSYDSKLAWFDLDLSTRPYQLLR</sequence>
<dbReference type="GO" id="GO:0000463">
    <property type="term" value="P:maturation of LSU-rRNA from tricistronic rRNA transcript (SSU-rRNA, 5.8S rRNA, LSU-rRNA)"/>
    <property type="evidence" value="ECO:0007669"/>
    <property type="project" value="TreeGrafter"/>
</dbReference>
<accession>A0A2P4S3W7</accession>
<reference evidence="1 2" key="1">
    <citation type="submission" date="2018-01" db="EMBL/GenBank/DDBJ databases">
        <title>Comparison of the Chinese Bamboo Partridge and Red Junglefowl genome sequences highlights the importance of demography in genome evolution.</title>
        <authorList>
            <person name="Tiley G.P."/>
            <person name="Kimball R.T."/>
            <person name="Braun E.L."/>
            <person name="Burleigh J.G."/>
        </authorList>
    </citation>
    <scope>NUCLEOTIDE SEQUENCE [LARGE SCALE GENOMIC DNA]</scope>
    <source>
        <strain evidence="1">RTK389</strain>
        <tissue evidence="1">Blood</tissue>
    </source>
</reference>
<dbReference type="SUPFAM" id="SSF50978">
    <property type="entry name" value="WD40 repeat-like"/>
    <property type="match status" value="1"/>
</dbReference>
<gene>
    <name evidence="1" type="ORF">CIB84_017439</name>
</gene>
<dbReference type="Proteomes" id="UP000237246">
    <property type="component" value="Unassembled WGS sequence"/>
</dbReference>